<dbReference type="PANTHER" id="PTHR48049">
    <property type="entry name" value="GLYCOSYLTRANSFERASE"/>
    <property type="match status" value="1"/>
</dbReference>
<dbReference type="SUPFAM" id="SSF53756">
    <property type="entry name" value="UDP-Glycosyltransferase/glycogen phosphorylase"/>
    <property type="match status" value="1"/>
</dbReference>
<dbReference type="AlphaFoldDB" id="A0AA88VQ67"/>
<name>A0AA88VQ67_9ASTE</name>
<dbReference type="InterPro" id="IPR002213">
    <property type="entry name" value="UDP_glucos_trans"/>
</dbReference>
<accession>A0AA88VQ67</accession>
<dbReference type="InterPro" id="IPR050481">
    <property type="entry name" value="UDP-glycosyltransf_plant"/>
</dbReference>
<dbReference type="Gene3D" id="3.40.50.2000">
    <property type="entry name" value="Glycogen Phosphorylase B"/>
    <property type="match status" value="1"/>
</dbReference>
<dbReference type="Proteomes" id="UP001188597">
    <property type="component" value="Unassembled WGS sequence"/>
</dbReference>
<dbReference type="EMBL" id="JAVXUP010001311">
    <property type="protein sequence ID" value="KAK3013271.1"/>
    <property type="molecule type" value="Genomic_DNA"/>
</dbReference>
<sequence>MNHAKSMAYIGFGNVATPPPNELVALAGDTPFLWSLKESFMVHLPQGFLEMIAHGSIGVLINHCGFNSVLESIAAGVPVVGRPFFGDHQLDSWMVKNEWKIGVRIRGGGVS</sequence>
<dbReference type="PANTHER" id="PTHR48049:SF137">
    <property type="entry name" value="ANTHOCYANIDIN 3-O-GLUCOSYLTRANSFERASE 7-LIKE"/>
    <property type="match status" value="1"/>
</dbReference>
<reference evidence="2" key="1">
    <citation type="submission" date="2022-12" db="EMBL/GenBank/DDBJ databases">
        <title>Draft genome assemblies for two species of Escallonia (Escalloniales).</title>
        <authorList>
            <person name="Chanderbali A."/>
            <person name="Dervinis C."/>
            <person name="Anghel I."/>
            <person name="Soltis D."/>
            <person name="Soltis P."/>
            <person name="Zapata F."/>
        </authorList>
    </citation>
    <scope>NUCLEOTIDE SEQUENCE</scope>
    <source>
        <strain evidence="2">UCBG64.0493</strain>
        <tissue evidence="2">Leaf</tissue>
    </source>
</reference>
<keyword evidence="3" id="KW-1185">Reference proteome</keyword>
<protein>
    <submittedName>
        <fullName evidence="2">Uncharacterized protein</fullName>
    </submittedName>
</protein>
<dbReference type="GO" id="GO:0035251">
    <property type="term" value="F:UDP-glucosyltransferase activity"/>
    <property type="evidence" value="ECO:0007669"/>
    <property type="project" value="InterPro"/>
</dbReference>
<evidence type="ECO:0000313" key="2">
    <source>
        <dbReference type="EMBL" id="KAK3013271.1"/>
    </source>
</evidence>
<organism evidence="2 3">
    <name type="scientific">Escallonia herrerae</name>
    <dbReference type="NCBI Taxonomy" id="1293975"/>
    <lineage>
        <taxon>Eukaryota</taxon>
        <taxon>Viridiplantae</taxon>
        <taxon>Streptophyta</taxon>
        <taxon>Embryophyta</taxon>
        <taxon>Tracheophyta</taxon>
        <taxon>Spermatophyta</taxon>
        <taxon>Magnoliopsida</taxon>
        <taxon>eudicotyledons</taxon>
        <taxon>Gunneridae</taxon>
        <taxon>Pentapetalae</taxon>
        <taxon>asterids</taxon>
        <taxon>campanulids</taxon>
        <taxon>Escalloniales</taxon>
        <taxon>Escalloniaceae</taxon>
        <taxon>Escallonia</taxon>
    </lineage>
</organism>
<gene>
    <name evidence="2" type="ORF">RJ639_009592</name>
</gene>
<comment type="caution">
    <text evidence="2">The sequence shown here is derived from an EMBL/GenBank/DDBJ whole genome shotgun (WGS) entry which is preliminary data.</text>
</comment>
<dbReference type="Pfam" id="PF00201">
    <property type="entry name" value="UDPGT"/>
    <property type="match status" value="1"/>
</dbReference>
<proteinExistence type="predicted"/>
<evidence type="ECO:0000313" key="3">
    <source>
        <dbReference type="Proteomes" id="UP001188597"/>
    </source>
</evidence>
<evidence type="ECO:0000256" key="1">
    <source>
        <dbReference type="ARBA" id="ARBA00022679"/>
    </source>
</evidence>
<keyword evidence="1" id="KW-0808">Transferase</keyword>